<dbReference type="InterPro" id="IPR048503">
    <property type="entry name" value="NamZ_C"/>
</dbReference>
<protein>
    <submittedName>
        <fullName evidence="3">DUF1343 domain-containing protein</fullName>
    </submittedName>
</protein>
<evidence type="ECO:0000259" key="2">
    <source>
        <dbReference type="Pfam" id="PF20732"/>
    </source>
</evidence>
<feature type="domain" description="Peptidoglycan beta-N-acetylmuramidase NamZ N-terminal" evidence="1">
    <location>
        <begin position="31"/>
        <end position="229"/>
    </location>
</feature>
<evidence type="ECO:0000313" key="4">
    <source>
        <dbReference type="Proteomes" id="UP001521137"/>
    </source>
</evidence>
<proteinExistence type="predicted"/>
<comment type="caution">
    <text evidence="3">The sequence shown here is derived from an EMBL/GenBank/DDBJ whole genome shotgun (WGS) entry which is preliminary data.</text>
</comment>
<reference evidence="3 4" key="1">
    <citation type="submission" date="2022-01" db="EMBL/GenBank/DDBJ databases">
        <title>Paraglaciecola sp. G1-23.</title>
        <authorList>
            <person name="Jin M.S."/>
            <person name="Han D.M."/>
            <person name="Kim H.M."/>
            <person name="Jeon C.O."/>
        </authorList>
    </citation>
    <scope>NUCLEOTIDE SEQUENCE [LARGE SCALE GENOMIC DNA]</scope>
    <source>
        <strain evidence="3 4">G1-23</strain>
    </source>
</reference>
<dbReference type="Proteomes" id="UP001521137">
    <property type="component" value="Unassembled WGS sequence"/>
</dbReference>
<sequence>MFFSFKVQAQSILVGAEQWSEYQDLIKGKKVGLVVNQTSTVDGQHLVDFLLSKKVEVKSIFAPEHGFRGNHDAGAAVENNIDVKTNLPIISIYGKNKKPSSEVLANLDLIIFDIQDVGLRFYTYLSSMHYMMEAAADANVKFVVLDRPNPNIQYVDGPILEEKFSSFVGMHPIPILHGMTLAELALMIKGEGWLNTENRLNLEVIPVKHYSRADRYSLPIKPSPNLPNDQSIQLYPSLTFFEASYVSLGRGTEFPFQVLGHDQYFIGDFNFTPISTPGSALKPKLMDKALTGQDLRSVNIQGLDLSLLIAWYQRFQMHDAKFFKSPSFMDKLAGTDKLRKMIMAGKTAEEISDTWENGVNQFKRQRAQYLLYQD</sequence>
<dbReference type="PANTHER" id="PTHR42915">
    <property type="entry name" value="HYPOTHETICAL 460 KDA PROTEIN IN FEUA-SIGW INTERGENIC REGION [PRECURSOR]"/>
    <property type="match status" value="1"/>
</dbReference>
<accession>A0ABS9D4G0</accession>
<dbReference type="PIRSF" id="PIRSF016719">
    <property type="entry name" value="UCP016719"/>
    <property type="match status" value="1"/>
</dbReference>
<dbReference type="PANTHER" id="PTHR42915:SF1">
    <property type="entry name" value="PEPTIDOGLYCAN BETA-N-ACETYLMURAMIDASE NAMZ"/>
    <property type="match status" value="1"/>
</dbReference>
<dbReference type="InterPro" id="IPR048502">
    <property type="entry name" value="NamZ_N"/>
</dbReference>
<evidence type="ECO:0000313" key="3">
    <source>
        <dbReference type="EMBL" id="MCF2947804.1"/>
    </source>
</evidence>
<dbReference type="Pfam" id="PF07075">
    <property type="entry name" value="NamZ_N"/>
    <property type="match status" value="1"/>
</dbReference>
<dbReference type="InterPro" id="IPR008302">
    <property type="entry name" value="NamZ"/>
</dbReference>
<name>A0ABS9D4G0_9ALTE</name>
<gene>
    <name evidence="3" type="ORF">L0668_06785</name>
</gene>
<organism evidence="3 4">
    <name type="scientific">Paraglaciecola algarum</name>
    <dbReference type="NCBI Taxonomy" id="3050085"/>
    <lineage>
        <taxon>Bacteria</taxon>
        <taxon>Pseudomonadati</taxon>
        <taxon>Pseudomonadota</taxon>
        <taxon>Gammaproteobacteria</taxon>
        <taxon>Alteromonadales</taxon>
        <taxon>Alteromonadaceae</taxon>
        <taxon>Paraglaciecola</taxon>
    </lineage>
</organism>
<evidence type="ECO:0000259" key="1">
    <source>
        <dbReference type="Pfam" id="PF07075"/>
    </source>
</evidence>
<dbReference type="Gene3D" id="3.40.50.12170">
    <property type="entry name" value="Uncharacterised protein PF07075, DUF1343"/>
    <property type="match status" value="1"/>
</dbReference>
<feature type="domain" description="Peptidoglycan beta-N-acetylmuramidase NamZ C-terminal" evidence="2">
    <location>
        <begin position="234"/>
        <end position="372"/>
    </location>
</feature>
<dbReference type="Gene3D" id="3.90.1150.140">
    <property type="match status" value="1"/>
</dbReference>
<dbReference type="EMBL" id="JAKGAS010000003">
    <property type="protein sequence ID" value="MCF2947804.1"/>
    <property type="molecule type" value="Genomic_DNA"/>
</dbReference>
<dbReference type="Pfam" id="PF20732">
    <property type="entry name" value="NamZ_C"/>
    <property type="match status" value="1"/>
</dbReference>
<keyword evidence="4" id="KW-1185">Reference proteome</keyword>